<feature type="non-terminal residue" evidence="1">
    <location>
        <position position="1"/>
    </location>
</feature>
<accession>A0A9P6TEE5</accession>
<sequence length="143" mass="16327">LLERFVEHTTQAELPNEPTLKKVPQSSNVLRENPTAALKSLLFVIHNLMLAVYPLPPLACYDCYPKMAETDLALEKWVYQGHITLKVVCSPEAQMIKKILPNPFEKMIISTYQNWMAGLGVEYYQVVKIKEVEYNRCGGSKIN</sequence>
<keyword evidence="2" id="KW-1185">Reference proteome</keyword>
<organism evidence="1 2">
    <name type="scientific">Cronartium quercuum f. sp. fusiforme G11</name>
    <dbReference type="NCBI Taxonomy" id="708437"/>
    <lineage>
        <taxon>Eukaryota</taxon>
        <taxon>Fungi</taxon>
        <taxon>Dikarya</taxon>
        <taxon>Basidiomycota</taxon>
        <taxon>Pucciniomycotina</taxon>
        <taxon>Pucciniomycetes</taxon>
        <taxon>Pucciniales</taxon>
        <taxon>Coleosporiaceae</taxon>
        <taxon>Cronartium</taxon>
    </lineage>
</organism>
<dbReference type="EMBL" id="MU167227">
    <property type="protein sequence ID" value="KAG0149451.1"/>
    <property type="molecule type" value="Genomic_DNA"/>
</dbReference>
<evidence type="ECO:0000313" key="2">
    <source>
        <dbReference type="Proteomes" id="UP000886653"/>
    </source>
</evidence>
<protein>
    <submittedName>
        <fullName evidence="1">Uncharacterized protein</fullName>
    </submittedName>
</protein>
<dbReference type="Proteomes" id="UP000886653">
    <property type="component" value="Unassembled WGS sequence"/>
</dbReference>
<name>A0A9P6TEE5_9BASI</name>
<gene>
    <name evidence="1" type="ORF">CROQUDRAFT_39717</name>
</gene>
<comment type="caution">
    <text evidence="1">The sequence shown here is derived from an EMBL/GenBank/DDBJ whole genome shotgun (WGS) entry which is preliminary data.</text>
</comment>
<evidence type="ECO:0000313" key="1">
    <source>
        <dbReference type="EMBL" id="KAG0149451.1"/>
    </source>
</evidence>
<proteinExistence type="predicted"/>
<dbReference type="AlphaFoldDB" id="A0A9P6TEE5"/>
<reference evidence="1" key="1">
    <citation type="submission" date="2013-11" db="EMBL/GenBank/DDBJ databases">
        <title>Genome sequence of the fusiform rust pathogen reveals effectors for host alternation and coevolution with pine.</title>
        <authorList>
            <consortium name="DOE Joint Genome Institute"/>
            <person name="Smith K."/>
            <person name="Pendleton A."/>
            <person name="Kubisiak T."/>
            <person name="Anderson C."/>
            <person name="Salamov A."/>
            <person name="Aerts A."/>
            <person name="Riley R."/>
            <person name="Clum A."/>
            <person name="Lindquist E."/>
            <person name="Ence D."/>
            <person name="Campbell M."/>
            <person name="Kronenberg Z."/>
            <person name="Feau N."/>
            <person name="Dhillon B."/>
            <person name="Hamelin R."/>
            <person name="Burleigh J."/>
            <person name="Smith J."/>
            <person name="Yandell M."/>
            <person name="Nelson C."/>
            <person name="Grigoriev I."/>
            <person name="Davis J."/>
        </authorList>
    </citation>
    <scope>NUCLEOTIDE SEQUENCE</scope>
    <source>
        <strain evidence="1">G11</strain>
    </source>
</reference>